<dbReference type="PROSITE" id="PS50035">
    <property type="entry name" value="PLD"/>
    <property type="match status" value="2"/>
</dbReference>
<keyword evidence="1" id="KW-0472">Membrane</keyword>
<dbReference type="GO" id="GO:0032049">
    <property type="term" value="P:cardiolipin biosynthetic process"/>
    <property type="evidence" value="ECO:0007669"/>
    <property type="project" value="UniProtKB-ARBA"/>
</dbReference>
<keyword evidence="1" id="KW-1133">Transmembrane helix</keyword>
<reference evidence="4" key="1">
    <citation type="submission" date="2016-10" db="EMBL/GenBank/DDBJ databases">
        <authorList>
            <person name="Varghese N."/>
            <person name="Submissions S."/>
        </authorList>
    </citation>
    <scope>NUCLEOTIDE SEQUENCE [LARGE SCALE GENOMIC DNA]</scope>
    <source>
        <strain evidence="4">DSM 19181</strain>
    </source>
</reference>
<organism evidence="3 4">
    <name type="scientific">Alkalibacterium thalassium</name>
    <dbReference type="NCBI Taxonomy" id="426701"/>
    <lineage>
        <taxon>Bacteria</taxon>
        <taxon>Bacillati</taxon>
        <taxon>Bacillota</taxon>
        <taxon>Bacilli</taxon>
        <taxon>Lactobacillales</taxon>
        <taxon>Carnobacteriaceae</taxon>
        <taxon>Alkalibacterium</taxon>
    </lineage>
</organism>
<evidence type="ECO:0000313" key="4">
    <source>
        <dbReference type="Proteomes" id="UP000199433"/>
    </source>
</evidence>
<proteinExistence type="predicted"/>
<evidence type="ECO:0000313" key="3">
    <source>
        <dbReference type="EMBL" id="SDK57892.1"/>
    </source>
</evidence>
<dbReference type="STRING" id="426701.SAMN04488098_104011"/>
<feature type="domain" description="PLD phosphodiesterase" evidence="2">
    <location>
        <begin position="379"/>
        <end position="406"/>
    </location>
</feature>
<dbReference type="EMBL" id="FNFK01000040">
    <property type="protein sequence ID" value="SDK57892.1"/>
    <property type="molecule type" value="Genomic_DNA"/>
</dbReference>
<dbReference type="Pfam" id="PF13091">
    <property type="entry name" value="PLDc_2"/>
    <property type="match status" value="2"/>
</dbReference>
<name>A0A1G9D1U3_9LACT</name>
<dbReference type="PANTHER" id="PTHR21248">
    <property type="entry name" value="CARDIOLIPIN SYNTHASE"/>
    <property type="match status" value="1"/>
</dbReference>
<keyword evidence="1" id="KW-0812">Transmembrane</keyword>
<keyword evidence="4" id="KW-1185">Reference proteome</keyword>
<dbReference type="SUPFAM" id="SSF56024">
    <property type="entry name" value="Phospholipase D/nuclease"/>
    <property type="match status" value="2"/>
</dbReference>
<evidence type="ECO:0000256" key="1">
    <source>
        <dbReference type="SAM" id="Phobius"/>
    </source>
</evidence>
<gene>
    <name evidence="3" type="ORF">SAMN04488098_104011</name>
</gene>
<protein>
    <submittedName>
        <fullName evidence="3">Phosphatidylserine/phosphatidylglycerophosphate/cardiolipin synthase</fullName>
    </submittedName>
</protein>
<dbReference type="Gene3D" id="3.30.870.10">
    <property type="entry name" value="Endonuclease Chain A"/>
    <property type="match status" value="2"/>
</dbReference>
<dbReference type="InterPro" id="IPR025202">
    <property type="entry name" value="PLD-like_dom"/>
</dbReference>
<dbReference type="Proteomes" id="UP000199433">
    <property type="component" value="Unassembled WGS sequence"/>
</dbReference>
<dbReference type="GO" id="GO:0030572">
    <property type="term" value="F:phosphatidyltransferase activity"/>
    <property type="evidence" value="ECO:0007669"/>
    <property type="project" value="UniProtKB-ARBA"/>
</dbReference>
<evidence type="ECO:0000259" key="2">
    <source>
        <dbReference type="PROSITE" id="PS50035"/>
    </source>
</evidence>
<sequence length="480" mass="55589">MGKEQIRKAAKIIGGIVGVYLVYFLFTAIILTALRTPPEVVDRDLEFKDTSERVTLLEYGLEAFGARMDIIEQAEESIDVSYFYMEDGKSVELFYAYILAAADRGVEVRYLLDGMFHGVRGDDRDVLRAFNLHPNIELKLYEPIYSVAIAPWRLNNRLHDKLLVVDNDYAIIGGRNVGDLYYERSGEDVGYSYDRDVLIMNPDQQEDSLISDMRAYYTELFESEYAITQNNRTLFGWEQNRAVEQTEALRASYDKHQAELAERSNVSEVSDWENRSVEIDSGFLTFNSIERNFKQPYIWSDMLTLAEQAEENLFIQSPWTIPDRHMRRHIEETELTVDEGIILTNGMSTNSNMVAQSGTENRRQYFIDSFLDYYEYQPKEASLHMKTMIVDERISAVGAFNFDARSTWLSTETMIVLDSEELARQILDETEESYLKKSVRFDQDGSEIPGEKTEGETPVWWQRILIPAMRPLAWLLESLL</sequence>
<feature type="domain" description="PLD phosphodiesterase" evidence="2">
    <location>
        <begin position="154"/>
        <end position="181"/>
    </location>
</feature>
<dbReference type="PANTHER" id="PTHR21248:SF12">
    <property type="entry name" value="CARDIOLIPIN SYNTHASE C"/>
    <property type="match status" value="1"/>
</dbReference>
<feature type="transmembrane region" description="Helical" evidence="1">
    <location>
        <begin position="12"/>
        <end position="34"/>
    </location>
</feature>
<dbReference type="RefSeq" id="WP_176759655.1">
    <property type="nucleotide sequence ID" value="NZ_FNFK01000040.1"/>
</dbReference>
<dbReference type="CDD" id="cd09111">
    <property type="entry name" value="PLDc_ymdC_like_1"/>
    <property type="match status" value="1"/>
</dbReference>
<accession>A0A1G9D1U3</accession>
<dbReference type="SMART" id="SM00155">
    <property type="entry name" value="PLDc"/>
    <property type="match status" value="2"/>
</dbReference>
<dbReference type="AlphaFoldDB" id="A0A1G9D1U3"/>
<dbReference type="InterPro" id="IPR001736">
    <property type="entry name" value="PLipase_D/transphosphatidylase"/>
</dbReference>